<proteinExistence type="predicted"/>
<dbReference type="AlphaFoldDB" id="A0A927JC03"/>
<gene>
    <name evidence="1" type="ORF">HT102_08530</name>
</gene>
<sequence>MQRGGTVRAIIVHGYSAHTGKHWFPWLDDELANRGHEVHRVVLPSPDEPDSGAWEAELARAIGPVDDETVLIGHSLGCLSLLRHLDALGGGWRLGGLVLVAGFLGTLPGLPELDACIGQGQGQGQGLDATALGARVRHAAVIHSDDDEIVPPELSAQLAEALGARDITVPGGGHFLEDELPEALAEVLAAAAQEAQ</sequence>
<dbReference type="PANTHER" id="PTHR15394">
    <property type="entry name" value="SERINE HYDROLASE RBBP9"/>
    <property type="match status" value="1"/>
</dbReference>
<dbReference type="GO" id="GO:0016787">
    <property type="term" value="F:hydrolase activity"/>
    <property type="evidence" value="ECO:0007669"/>
    <property type="project" value="UniProtKB-KW"/>
</dbReference>
<comment type="caution">
    <text evidence="1">The sequence shown here is derived from an EMBL/GenBank/DDBJ whole genome shotgun (WGS) entry which is preliminary data.</text>
</comment>
<dbReference type="InterPro" id="IPR010662">
    <property type="entry name" value="RBBP9/YdeN"/>
</dbReference>
<dbReference type="Gene3D" id="3.40.50.1820">
    <property type="entry name" value="alpha/beta hydrolase"/>
    <property type="match status" value="1"/>
</dbReference>
<evidence type="ECO:0000313" key="1">
    <source>
        <dbReference type="EMBL" id="MBD8506529.1"/>
    </source>
</evidence>
<dbReference type="Pfam" id="PF06821">
    <property type="entry name" value="Ser_hydrolase"/>
    <property type="match status" value="1"/>
</dbReference>
<protein>
    <submittedName>
        <fullName evidence="1">Serine hydrolase family protein</fullName>
    </submittedName>
</protein>
<dbReference type="EMBL" id="JACYWE010000004">
    <property type="protein sequence ID" value="MBD8506529.1"/>
    <property type="molecule type" value="Genomic_DNA"/>
</dbReference>
<dbReference type="PANTHER" id="PTHR15394:SF3">
    <property type="entry name" value="SERINE HYDROLASE RBBP9"/>
    <property type="match status" value="1"/>
</dbReference>
<reference evidence="1" key="1">
    <citation type="submission" date="2020-09" db="EMBL/GenBank/DDBJ databases">
        <title>Hoyosella lacisalsi sp. nov., a halotolerant actinobacterium isolated from soil of Lake Gudzhirganskoe.</title>
        <authorList>
            <person name="Yang Q."/>
            <person name="Guo P.Y."/>
            <person name="Liu S.W."/>
            <person name="Li F.N."/>
            <person name="Sun C.H."/>
        </authorList>
    </citation>
    <scope>NUCLEOTIDE SEQUENCE</scope>
    <source>
        <strain evidence="1">G463</strain>
    </source>
</reference>
<keyword evidence="1" id="KW-0378">Hydrolase</keyword>
<accession>A0A927JC03</accession>
<keyword evidence="2" id="KW-1185">Reference proteome</keyword>
<dbReference type="RefSeq" id="WP_192038995.1">
    <property type="nucleotide sequence ID" value="NZ_JACYWE010000004.1"/>
</dbReference>
<organism evidence="1 2">
    <name type="scientific">Lolliginicoccus lacisalsi</name>
    <dbReference type="NCBI Taxonomy" id="2742202"/>
    <lineage>
        <taxon>Bacteria</taxon>
        <taxon>Bacillati</taxon>
        <taxon>Actinomycetota</taxon>
        <taxon>Actinomycetes</taxon>
        <taxon>Mycobacteriales</taxon>
        <taxon>Hoyosellaceae</taxon>
        <taxon>Lolliginicoccus</taxon>
    </lineage>
</organism>
<dbReference type="InterPro" id="IPR029058">
    <property type="entry name" value="AB_hydrolase_fold"/>
</dbReference>
<evidence type="ECO:0000313" key="2">
    <source>
        <dbReference type="Proteomes" id="UP000642993"/>
    </source>
</evidence>
<dbReference type="Proteomes" id="UP000642993">
    <property type="component" value="Unassembled WGS sequence"/>
</dbReference>
<dbReference type="SUPFAM" id="SSF53474">
    <property type="entry name" value="alpha/beta-Hydrolases"/>
    <property type="match status" value="1"/>
</dbReference>
<name>A0A927JC03_9ACTN</name>